<evidence type="ECO:0008006" key="12">
    <source>
        <dbReference type="Google" id="ProtNLM"/>
    </source>
</evidence>
<comment type="similarity">
    <text evidence="1 5 6">Belongs to the peptidase S8 family.</text>
</comment>
<dbReference type="InterPro" id="IPR022398">
    <property type="entry name" value="Peptidase_S8_His-AS"/>
</dbReference>
<accession>A0A2P7YP18</accession>
<dbReference type="PANTHER" id="PTHR43806">
    <property type="entry name" value="PEPTIDASE S8"/>
    <property type="match status" value="1"/>
</dbReference>
<dbReference type="FunFam" id="3.40.50.200:FF:000007">
    <property type="entry name" value="Subtilisin-like serine protease"/>
    <property type="match status" value="1"/>
</dbReference>
<dbReference type="InterPro" id="IPR050131">
    <property type="entry name" value="Peptidase_S8_subtilisin-like"/>
</dbReference>
<dbReference type="GO" id="GO:0006508">
    <property type="term" value="P:proteolysis"/>
    <property type="evidence" value="ECO:0007669"/>
    <property type="project" value="UniProtKB-KW"/>
</dbReference>
<dbReference type="InterPro" id="IPR034193">
    <property type="entry name" value="PCSK9_ProteinaseK-like"/>
</dbReference>
<feature type="active site" description="Charge relay system" evidence="5">
    <location>
        <position position="363"/>
    </location>
</feature>
<dbReference type="PANTHER" id="PTHR43806:SF11">
    <property type="entry name" value="CEREVISIN-RELATED"/>
    <property type="match status" value="1"/>
</dbReference>
<dbReference type="Gene3D" id="3.40.50.200">
    <property type="entry name" value="Peptidase S8/S53 domain"/>
    <property type="match status" value="1"/>
</dbReference>
<evidence type="ECO:0000256" key="5">
    <source>
        <dbReference type="PROSITE-ProRule" id="PRU01240"/>
    </source>
</evidence>
<comment type="caution">
    <text evidence="10">The sequence shown here is derived from an EMBL/GenBank/DDBJ whole genome shotgun (WGS) entry which is preliminary data.</text>
</comment>
<dbReference type="InterPro" id="IPR023828">
    <property type="entry name" value="Peptidase_S8_Ser-AS"/>
</dbReference>
<dbReference type="AlphaFoldDB" id="A0A2P7YP18"/>
<keyword evidence="3 5" id="KW-0378">Hydrolase</keyword>
<dbReference type="RefSeq" id="XP_024713243.1">
    <property type="nucleotide sequence ID" value="XM_024858756.1"/>
</dbReference>
<evidence type="ECO:0000256" key="3">
    <source>
        <dbReference type="ARBA" id="ARBA00022801"/>
    </source>
</evidence>
<evidence type="ECO:0000313" key="10">
    <source>
        <dbReference type="EMBL" id="PSK37708.1"/>
    </source>
</evidence>
<name>A0A2P7YP18_9ASCO</name>
<feature type="active site" description="Charge relay system" evidence="5">
    <location>
        <position position="206"/>
    </location>
</feature>
<organism evidence="10 11">
    <name type="scientific">Candidozyma pseudohaemuli</name>
    <dbReference type="NCBI Taxonomy" id="418784"/>
    <lineage>
        <taxon>Eukaryota</taxon>
        <taxon>Fungi</taxon>
        <taxon>Dikarya</taxon>
        <taxon>Ascomycota</taxon>
        <taxon>Saccharomycotina</taxon>
        <taxon>Pichiomycetes</taxon>
        <taxon>Metschnikowiaceae</taxon>
        <taxon>Candidozyma</taxon>
    </lineage>
</organism>
<dbReference type="Pfam" id="PF05922">
    <property type="entry name" value="Inhibitor_I9"/>
    <property type="match status" value="1"/>
</dbReference>
<dbReference type="SUPFAM" id="SSF54897">
    <property type="entry name" value="Protease propeptides/inhibitors"/>
    <property type="match status" value="1"/>
</dbReference>
<dbReference type="Pfam" id="PF00082">
    <property type="entry name" value="Peptidase_S8"/>
    <property type="match status" value="1"/>
</dbReference>
<keyword evidence="11" id="KW-1185">Reference proteome</keyword>
<evidence type="ECO:0000259" key="8">
    <source>
        <dbReference type="Pfam" id="PF00082"/>
    </source>
</evidence>
<dbReference type="Proteomes" id="UP000241107">
    <property type="component" value="Unassembled WGS sequence"/>
</dbReference>
<dbReference type="GO" id="GO:0004252">
    <property type="term" value="F:serine-type endopeptidase activity"/>
    <property type="evidence" value="ECO:0007669"/>
    <property type="project" value="UniProtKB-UniRule"/>
</dbReference>
<reference evidence="10 11" key="1">
    <citation type="submission" date="2018-03" db="EMBL/GenBank/DDBJ databases">
        <title>Candida pseudohaemulonii genome assembly and annotation.</title>
        <authorList>
            <person name="Munoz J.F."/>
            <person name="Gade L.G."/>
            <person name="Chow N.A."/>
            <person name="Litvintseva A.P."/>
            <person name="Loparev V.N."/>
            <person name="Cuomo C.A."/>
        </authorList>
    </citation>
    <scope>NUCLEOTIDE SEQUENCE [LARGE SCALE GENOMIC DNA]</scope>
    <source>
        <strain evidence="10 11">B12108</strain>
    </source>
</reference>
<protein>
    <recommendedName>
        <fullName evidence="12">Peptidase S8/S53 domain-containing protein</fullName>
    </recommendedName>
</protein>
<dbReference type="InterPro" id="IPR000209">
    <property type="entry name" value="Peptidase_S8/S53_dom"/>
</dbReference>
<gene>
    <name evidence="10" type="ORF">C7M61_003416</name>
</gene>
<dbReference type="EMBL" id="PYFQ01000008">
    <property type="protein sequence ID" value="PSK37708.1"/>
    <property type="molecule type" value="Genomic_DNA"/>
</dbReference>
<dbReference type="GeneID" id="36566805"/>
<dbReference type="InterPro" id="IPR036852">
    <property type="entry name" value="Peptidase_S8/S53_dom_sf"/>
</dbReference>
<dbReference type="InterPro" id="IPR010259">
    <property type="entry name" value="S8pro/Inhibitor_I9"/>
</dbReference>
<evidence type="ECO:0000256" key="2">
    <source>
        <dbReference type="ARBA" id="ARBA00022670"/>
    </source>
</evidence>
<evidence type="ECO:0000259" key="9">
    <source>
        <dbReference type="Pfam" id="PF05922"/>
    </source>
</evidence>
<feature type="chain" id="PRO_5015127787" description="Peptidase S8/S53 domain-containing protein" evidence="7">
    <location>
        <begin position="17"/>
        <end position="433"/>
    </location>
</feature>
<dbReference type="PRINTS" id="PR00723">
    <property type="entry name" value="SUBTILISIN"/>
</dbReference>
<dbReference type="STRING" id="418784.A0A2P7YP18"/>
<feature type="signal peptide" evidence="7">
    <location>
        <begin position="1"/>
        <end position="16"/>
    </location>
</feature>
<dbReference type="VEuPathDB" id="FungiDB:C7M61_003416"/>
<dbReference type="InterPro" id="IPR023827">
    <property type="entry name" value="Peptidase_S8_Asp-AS"/>
</dbReference>
<sequence length="433" mass="46264">MKFNFSLLLLAGYSAAAVIPLSDQPEPAAEAAVEKKDLLSLIAPLFHVSNPGKSRYIVVYKDDASEESKNELSDWISQRISAKRDGSIDSLNFFGFNSLSGYLGIFDDDILGSIRNNTAVKYVEEDAKVSALSLTRRSNSEWGFVRISHRKNAANGNYLHDDEGGKGVTAYVVDTGVKYDDSEFEGRASFGTSIALPNEKRDPLGHGTHVAGTIGSKSFGVAKKVNIVSVNVFDANDDAYVSDMLKGFDWVIKDHNKNKDKSGFKGSTLNMSIGGAKSSAWTDGINALLKAGIHAVVAAGNENTDACNYSPGLSDAIVVAGSDEDDNNYSSSNYGKCVDIIAPGVNIGSVGVKLSPYYMTGTSMASPHVCGTVSYLLSLYPGKGSEYSSSASPSDIKKMLINYGTRDKISGFNSDTPNVLAYQGGMNPSSFWN</sequence>
<evidence type="ECO:0000313" key="11">
    <source>
        <dbReference type="Proteomes" id="UP000241107"/>
    </source>
</evidence>
<feature type="domain" description="Peptidase S8/S53" evidence="8">
    <location>
        <begin position="165"/>
        <end position="402"/>
    </location>
</feature>
<dbReference type="PROSITE" id="PS00138">
    <property type="entry name" value="SUBTILASE_SER"/>
    <property type="match status" value="1"/>
</dbReference>
<dbReference type="Gene3D" id="3.30.70.80">
    <property type="entry name" value="Peptidase S8 propeptide/proteinase inhibitor I9"/>
    <property type="match status" value="1"/>
</dbReference>
<dbReference type="PROSITE" id="PS00136">
    <property type="entry name" value="SUBTILASE_ASP"/>
    <property type="match status" value="1"/>
</dbReference>
<dbReference type="PROSITE" id="PS51892">
    <property type="entry name" value="SUBTILASE"/>
    <property type="match status" value="1"/>
</dbReference>
<dbReference type="OrthoDB" id="206201at2759"/>
<feature type="domain" description="Inhibitor I9" evidence="9">
    <location>
        <begin position="55"/>
        <end position="130"/>
    </location>
</feature>
<evidence type="ECO:0000256" key="6">
    <source>
        <dbReference type="RuleBase" id="RU003355"/>
    </source>
</evidence>
<keyword evidence="4 5" id="KW-0720">Serine protease</keyword>
<keyword evidence="7" id="KW-0732">Signal</keyword>
<dbReference type="InterPro" id="IPR015500">
    <property type="entry name" value="Peptidase_S8_subtilisin-rel"/>
</dbReference>
<keyword evidence="2 5" id="KW-0645">Protease</keyword>
<evidence type="ECO:0000256" key="1">
    <source>
        <dbReference type="ARBA" id="ARBA00011073"/>
    </source>
</evidence>
<dbReference type="CDD" id="cd04077">
    <property type="entry name" value="Peptidases_S8_PCSK9_ProteinaseK_like"/>
    <property type="match status" value="1"/>
</dbReference>
<proteinExistence type="inferred from homology"/>
<evidence type="ECO:0000256" key="7">
    <source>
        <dbReference type="SAM" id="SignalP"/>
    </source>
</evidence>
<dbReference type="SUPFAM" id="SSF52743">
    <property type="entry name" value="Subtilisin-like"/>
    <property type="match status" value="1"/>
</dbReference>
<dbReference type="PROSITE" id="PS00137">
    <property type="entry name" value="SUBTILASE_HIS"/>
    <property type="match status" value="1"/>
</dbReference>
<dbReference type="InterPro" id="IPR037045">
    <property type="entry name" value="S8pro/Inhibitor_I9_sf"/>
</dbReference>
<feature type="active site" description="Charge relay system" evidence="5">
    <location>
        <position position="174"/>
    </location>
</feature>
<evidence type="ECO:0000256" key="4">
    <source>
        <dbReference type="ARBA" id="ARBA00022825"/>
    </source>
</evidence>